<dbReference type="EMBL" id="FOAK01000017">
    <property type="protein sequence ID" value="SEL40354.1"/>
    <property type="molecule type" value="Genomic_DNA"/>
</dbReference>
<dbReference type="OrthoDB" id="77333at2157"/>
<dbReference type="RefSeq" id="WP_069574356.1">
    <property type="nucleotide sequence ID" value="NZ_FOAK01000017.1"/>
</dbReference>
<evidence type="ECO:0000259" key="2">
    <source>
        <dbReference type="PROSITE" id="PS51329"/>
    </source>
</evidence>
<gene>
    <name evidence="3" type="ORF">SAMN05216439_0472</name>
</gene>
<keyword evidence="1" id="KW-1133">Transmembrane helix</keyword>
<reference evidence="3 4" key="1">
    <citation type="submission" date="2016-10" db="EMBL/GenBank/DDBJ databases">
        <authorList>
            <person name="de Groot N.N."/>
        </authorList>
    </citation>
    <scope>NUCLEOTIDE SEQUENCE [LARGE SCALE GENOMIC DNA]</scope>
    <source>
        <strain evidence="3 4">DSM 11978</strain>
    </source>
</reference>
<feature type="transmembrane region" description="Helical" evidence="1">
    <location>
        <begin position="6"/>
        <end position="28"/>
    </location>
</feature>
<feature type="domain" description="C-CAP/cofactor C-like" evidence="2">
    <location>
        <begin position="73"/>
        <end position="131"/>
    </location>
</feature>
<dbReference type="AlphaFoldDB" id="A0A1H7PY56"/>
<evidence type="ECO:0000313" key="3">
    <source>
        <dbReference type="EMBL" id="SEL40354.1"/>
    </source>
</evidence>
<dbReference type="PROSITE" id="PS51329">
    <property type="entry name" value="C_CAP_COFACTOR_C"/>
    <property type="match status" value="1"/>
</dbReference>
<dbReference type="PROSITE" id="PS51257">
    <property type="entry name" value="PROKAR_LIPOPROTEIN"/>
    <property type="match status" value="1"/>
</dbReference>
<sequence length="131" mass="14707">MNDRGFVSVEYIFTLFILFTIGCGLLFYSSSLINSSINIEDSVSHRIILNDVSCVISQVNSNGVGYSKYIKLPSDKGYFEITVDKSKLTIEYDNKKGETMLPLLNMDSKYKLISGRGYYISKSDDGKIVIT</sequence>
<proteinExistence type="predicted"/>
<dbReference type="Proteomes" id="UP000199506">
    <property type="component" value="Unassembled WGS sequence"/>
</dbReference>
<dbReference type="STRING" id="190974.SAMN05216439_0472"/>
<accession>A0A1H7PY56</accession>
<keyword evidence="1" id="KW-0472">Membrane</keyword>
<evidence type="ECO:0000256" key="1">
    <source>
        <dbReference type="SAM" id="Phobius"/>
    </source>
</evidence>
<protein>
    <recommendedName>
        <fullName evidence="2">C-CAP/cofactor C-like domain-containing protein</fullName>
    </recommendedName>
</protein>
<evidence type="ECO:0000313" key="4">
    <source>
        <dbReference type="Proteomes" id="UP000199506"/>
    </source>
</evidence>
<organism evidence="3 4">
    <name type="scientific">Methanobrevibacter gottschalkii</name>
    <dbReference type="NCBI Taxonomy" id="190974"/>
    <lineage>
        <taxon>Archaea</taxon>
        <taxon>Methanobacteriati</taxon>
        <taxon>Methanobacteriota</taxon>
        <taxon>Methanomada group</taxon>
        <taxon>Methanobacteria</taxon>
        <taxon>Methanobacteriales</taxon>
        <taxon>Methanobacteriaceae</taxon>
        <taxon>Methanobrevibacter</taxon>
    </lineage>
</organism>
<name>A0A1H7PY56_9EURY</name>
<keyword evidence="1" id="KW-0812">Transmembrane</keyword>
<dbReference type="InterPro" id="IPR017901">
    <property type="entry name" value="C-CAP_CF_C-like"/>
</dbReference>